<comment type="caution">
    <text evidence="1">The sequence shown here is derived from an EMBL/GenBank/DDBJ whole genome shotgun (WGS) entry which is preliminary data.</text>
</comment>
<sequence length="191" mass="20504">MDLSLADARNEFAVCLVASGSSTHVHKAAALLSGNWTATNQFGLSLVSEAVLRSDTEALRSLIEVGFAVNVPVPSSSKDQRPLLLSEYAGWTPLTWAVATRNSLCIEILLQSKAQVDNDEMIKETPIQVAAQVGDENVVRQLLSFNANAFRSTSEYRSDEASPLSDGSPSALAAACARGYSSIVDIFIDRR</sequence>
<evidence type="ECO:0000313" key="2">
    <source>
        <dbReference type="Proteomes" id="UP001196413"/>
    </source>
</evidence>
<dbReference type="EMBL" id="JAHQIW010001280">
    <property type="protein sequence ID" value="KAJ1351993.1"/>
    <property type="molecule type" value="Genomic_DNA"/>
</dbReference>
<dbReference type="InterPro" id="IPR052089">
    <property type="entry name" value="Ankyrin-BTB/POZ_domain"/>
</dbReference>
<organism evidence="1 2">
    <name type="scientific">Parelaphostrongylus tenuis</name>
    <name type="common">Meningeal worm</name>
    <dbReference type="NCBI Taxonomy" id="148309"/>
    <lineage>
        <taxon>Eukaryota</taxon>
        <taxon>Metazoa</taxon>
        <taxon>Ecdysozoa</taxon>
        <taxon>Nematoda</taxon>
        <taxon>Chromadorea</taxon>
        <taxon>Rhabditida</taxon>
        <taxon>Rhabditina</taxon>
        <taxon>Rhabditomorpha</taxon>
        <taxon>Strongyloidea</taxon>
        <taxon>Metastrongylidae</taxon>
        <taxon>Parelaphostrongylus</taxon>
    </lineage>
</organism>
<evidence type="ECO:0000313" key="1">
    <source>
        <dbReference type="EMBL" id="KAJ1351993.1"/>
    </source>
</evidence>
<reference evidence="1" key="1">
    <citation type="submission" date="2021-06" db="EMBL/GenBank/DDBJ databases">
        <title>Parelaphostrongylus tenuis whole genome reference sequence.</title>
        <authorList>
            <person name="Garwood T.J."/>
            <person name="Larsen P.A."/>
            <person name="Fountain-Jones N.M."/>
            <person name="Garbe J.R."/>
            <person name="Macchietto M.G."/>
            <person name="Kania S.A."/>
            <person name="Gerhold R.W."/>
            <person name="Richards J.E."/>
            <person name="Wolf T.M."/>
        </authorList>
    </citation>
    <scope>NUCLEOTIDE SEQUENCE</scope>
    <source>
        <strain evidence="1">MNPRO001-30</strain>
        <tissue evidence="1">Meninges</tissue>
    </source>
</reference>
<dbReference type="AlphaFoldDB" id="A0AAD5M980"/>
<proteinExistence type="predicted"/>
<gene>
    <name evidence="1" type="primary">ABTB2_2</name>
    <name evidence="1" type="ORF">KIN20_008178</name>
</gene>
<dbReference type="PANTHER" id="PTHR46071">
    <property type="entry name" value="ANKYRIN REPEAT AND BTB/POZ DOMAIN-CONTAINING"/>
    <property type="match status" value="1"/>
</dbReference>
<dbReference type="InterPro" id="IPR002110">
    <property type="entry name" value="Ankyrin_rpt"/>
</dbReference>
<name>A0AAD5M980_PARTN</name>
<dbReference type="Gene3D" id="1.25.40.20">
    <property type="entry name" value="Ankyrin repeat-containing domain"/>
    <property type="match status" value="1"/>
</dbReference>
<protein>
    <submittedName>
        <fullName evidence="1">Ankyrin repeat and BTB/POZ domain-containing protein 2</fullName>
    </submittedName>
</protein>
<dbReference type="Proteomes" id="UP001196413">
    <property type="component" value="Unassembled WGS sequence"/>
</dbReference>
<dbReference type="InterPro" id="IPR036770">
    <property type="entry name" value="Ankyrin_rpt-contain_sf"/>
</dbReference>
<keyword evidence="2" id="KW-1185">Reference proteome</keyword>
<dbReference type="PANTHER" id="PTHR46071:SF2">
    <property type="entry name" value="ANKYRIN REPEAT AND BTB_POZ DOMAIN-CONTAINING PROTEIN 2-LIKE PROTEIN"/>
    <property type="match status" value="1"/>
</dbReference>
<dbReference type="SMART" id="SM00248">
    <property type="entry name" value="ANK"/>
    <property type="match status" value="3"/>
</dbReference>
<dbReference type="Pfam" id="PF12796">
    <property type="entry name" value="Ank_2"/>
    <property type="match status" value="1"/>
</dbReference>
<accession>A0AAD5M980</accession>
<dbReference type="SUPFAM" id="SSF48403">
    <property type="entry name" value="Ankyrin repeat"/>
    <property type="match status" value="1"/>
</dbReference>